<proteinExistence type="predicted"/>
<protein>
    <submittedName>
        <fullName evidence="1">Uncharacterized protein</fullName>
    </submittedName>
</protein>
<dbReference type="EMBL" id="CP036349">
    <property type="protein sequence ID" value="QDV73839.1"/>
    <property type="molecule type" value="Genomic_DNA"/>
</dbReference>
<dbReference type="KEGG" id="bmei:Spa11_20380"/>
<name>A0A518K7S0_9BACT</name>
<dbReference type="Proteomes" id="UP000316426">
    <property type="component" value="Chromosome"/>
</dbReference>
<dbReference type="AlphaFoldDB" id="A0A518K7S0"/>
<gene>
    <name evidence="1" type="ORF">Spa11_20380</name>
</gene>
<sequence>MNQLDSAYADYAREHGLNLFEVPGGWGIRFSDGYDVYWMLPDERWHYLQRSDATGDAGRLSVLDERRERVVDAIRRYLAKQKVAIQRMPNGNWLCMREGATSEFSVGANLTQDLVTDSDLVAIMRRAFEGTYLRGPSERRAQRHLGEFGEPFEERPWPDDEESIGATSDSPLTALGWMGLCKALKNESSFESPEAFAAAVEPKGRIGRALLKVAQRLPSSKASMELPDGSMLIEFSDEYDSFKIAPKSRELRDLLHAMTPEEAGDHLADQYERLNSSRSRVLKAVFGSLSQRGYYLDSNTVLVGLEAKQMVGRNVREFAVELGESVTNAIIESGEEDAVRRALADDEKLADKAVELLGNSGDIWRLDERPLRPKVPPKRELPVPSAEQLSLLDKHADMLLKKFMESDDALLAYGNPLMWDARSDSWADAGQWTALAQQHVRGDYPRCDAEMILIDHGDSAARKRFMAKLQVAEPHHEVWDQEVEMVWNLRHESPELAEKWFGPRQHEDTPYAEVRARLGDPIAACYVLGGIGPRGHSESPVPSVLKWVPSNLVPVFLGASQVEEWRQAALQWADECWEWNWGGDGEVLAVAANMCWPEVANRLESNPFLIPGLLDSAEGDPGVLFAEQLFLAWSKLAPSAFLMRLVGHVLSLDLERVSESLALRCLGSEDLAKKHPTMAGEISDTWLGKIGVALAISWHRCRNRTQQESV</sequence>
<organism evidence="1 2">
    <name type="scientific">Botrimarina mediterranea</name>
    <dbReference type="NCBI Taxonomy" id="2528022"/>
    <lineage>
        <taxon>Bacteria</taxon>
        <taxon>Pseudomonadati</taxon>
        <taxon>Planctomycetota</taxon>
        <taxon>Planctomycetia</taxon>
        <taxon>Pirellulales</taxon>
        <taxon>Lacipirellulaceae</taxon>
        <taxon>Botrimarina</taxon>
    </lineage>
</organism>
<evidence type="ECO:0000313" key="1">
    <source>
        <dbReference type="EMBL" id="QDV73839.1"/>
    </source>
</evidence>
<accession>A0A518K7S0</accession>
<evidence type="ECO:0000313" key="2">
    <source>
        <dbReference type="Proteomes" id="UP000316426"/>
    </source>
</evidence>
<keyword evidence="2" id="KW-1185">Reference proteome</keyword>
<reference evidence="1 2" key="1">
    <citation type="submission" date="2019-02" db="EMBL/GenBank/DDBJ databases">
        <title>Deep-cultivation of Planctomycetes and their phenomic and genomic characterization uncovers novel biology.</title>
        <authorList>
            <person name="Wiegand S."/>
            <person name="Jogler M."/>
            <person name="Boedeker C."/>
            <person name="Pinto D."/>
            <person name="Vollmers J."/>
            <person name="Rivas-Marin E."/>
            <person name="Kohn T."/>
            <person name="Peeters S.H."/>
            <person name="Heuer A."/>
            <person name="Rast P."/>
            <person name="Oberbeckmann S."/>
            <person name="Bunk B."/>
            <person name="Jeske O."/>
            <person name="Meyerdierks A."/>
            <person name="Storesund J.E."/>
            <person name="Kallscheuer N."/>
            <person name="Luecker S."/>
            <person name="Lage O.M."/>
            <person name="Pohl T."/>
            <person name="Merkel B.J."/>
            <person name="Hornburger P."/>
            <person name="Mueller R.-W."/>
            <person name="Bruemmer F."/>
            <person name="Labrenz M."/>
            <person name="Spormann A.M."/>
            <person name="Op den Camp H."/>
            <person name="Overmann J."/>
            <person name="Amann R."/>
            <person name="Jetten M.S.M."/>
            <person name="Mascher T."/>
            <person name="Medema M.H."/>
            <person name="Devos D.P."/>
            <person name="Kaster A.-K."/>
            <person name="Ovreas L."/>
            <person name="Rohde M."/>
            <person name="Galperin M.Y."/>
            <person name="Jogler C."/>
        </authorList>
    </citation>
    <scope>NUCLEOTIDE SEQUENCE [LARGE SCALE GENOMIC DNA]</scope>
    <source>
        <strain evidence="1 2">Spa11</strain>
    </source>
</reference>
<dbReference type="RefSeq" id="WP_145111523.1">
    <property type="nucleotide sequence ID" value="NZ_CP036349.1"/>
</dbReference>